<dbReference type="EC" id="3.1.3.16" evidence="2"/>
<gene>
    <name evidence="2" type="primary">pphA</name>
    <name evidence="2" type="ORF">XBO1_2480004</name>
</gene>
<dbReference type="GO" id="GO:0004722">
    <property type="term" value="F:protein serine/threonine phosphatase activity"/>
    <property type="evidence" value="ECO:0007669"/>
    <property type="project" value="UniProtKB-EC"/>
</dbReference>
<dbReference type="Gene3D" id="3.60.21.10">
    <property type="match status" value="1"/>
</dbReference>
<dbReference type="HOGENOM" id="CLU_023125_1_1_6"/>
<dbReference type="InterPro" id="IPR006186">
    <property type="entry name" value="Ser/Thr-sp_prot-phosphatase"/>
</dbReference>
<dbReference type="GO" id="GO:0005737">
    <property type="term" value="C:cytoplasm"/>
    <property type="evidence" value="ECO:0007669"/>
    <property type="project" value="TreeGrafter"/>
</dbReference>
<dbReference type="EMBL" id="CBSX010000166">
    <property type="protein sequence ID" value="CDH06827.1"/>
    <property type="molecule type" value="Genomic_DNA"/>
</dbReference>
<dbReference type="GO" id="GO:0008803">
    <property type="term" value="F:bis(5'-nucleosyl)-tetraphosphatase (symmetrical) activity"/>
    <property type="evidence" value="ECO:0007669"/>
    <property type="project" value="TreeGrafter"/>
</dbReference>
<feature type="domain" description="Serine/threonine specific protein phosphatases" evidence="1">
    <location>
        <begin position="77"/>
        <end position="82"/>
    </location>
</feature>
<dbReference type="AlphaFoldDB" id="A0A077NXD9"/>
<dbReference type="InterPro" id="IPR050126">
    <property type="entry name" value="Ap4A_hydrolase"/>
</dbReference>
<accession>A0A077NXD9</accession>
<dbReference type="SUPFAM" id="SSF56300">
    <property type="entry name" value="Metallo-dependent phosphatases"/>
    <property type="match status" value="1"/>
</dbReference>
<dbReference type="RefSeq" id="WP_038258296.1">
    <property type="nucleotide sequence ID" value="NZ_CAWLUU010000217.1"/>
</dbReference>
<dbReference type="PANTHER" id="PTHR42850">
    <property type="entry name" value="METALLOPHOSPHOESTERASE"/>
    <property type="match status" value="1"/>
</dbReference>
<name>A0A077NXD9_XENBV</name>
<dbReference type="PROSITE" id="PS00125">
    <property type="entry name" value="SER_THR_PHOSPHATASE"/>
    <property type="match status" value="1"/>
</dbReference>
<reference evidence="2" key="1">
    <citation type="submission" date="2013-07" db="EMBL/GenBank/DDBJ databases">
        <title>Sub-species coevolution in mutualistic symbiosis.</title>
        <authorList>
            <person name="Murfin K."/>
            <person name="Klassen J."/>
            <person name="Lee M."/>
            <person name="Forst S."/>
            <person name="Stock P."/>
            <person name="Goodrich-Blair H."/>
        </authorList>
    </citation>
    <scope>NUCLEOTIDE SEQUENCE [LARGE SCALE GENOMIC DNA]</scope>
    <source>
        <strain evidence="2">Oregonense</strain>
    </source>
</reference>
<comment type="caution">
    <text evidence="2">The sequence shown here is derived from an EMBL/GenBank/DDBJ whole genome shotgun (WGS) entry which is preliminary data.</text>
</comment>
<evidence type="ECO:0000313" key="3">
    <source>
        <dbReference type="Proteomes" id="UP000028483"/>
    </source>
</evidence>
<proteinExistence type="predicted"/>
<dbReference type="Pfam" id="PF00149">
    <property type="entry name" value="Metallophos"/>
    <property type="match status" value="1"/>
</dbReference>
<evidence type="ECO:0000259" key="1">
    <source>
        <dbReference type="PROSITE" id="PS00125"/>
    </source>
</evidence>
<dbReference type="InterPro" id="IPR004843">
    <property type="entry name" value="Calcineurin-like_PHP"/>
</dbReference>
<dbReference type="InterPro" id="IPR029052">
    <property type="entry name" value="Metallo-depent_PP-like"/>
</dbReference>
<dbReference type="Proteomes" id="UP000028483">
    <property type="component" value="Unassembled WGS sequence"/>
</dbReference>
<evidence type="ECO:0000313" key="2">
    <source>
        <dbReference type="EMBL" id="CDH06827.1"/>
    </source>
</evidence>
<sequence>MNEIRSGNYLKIEGDRYDRIFVVGDLHGCYQLLMDKLQQIDFNYETDLLISVGDLIDRGDRNVECLDLITQPWFRAVRGNHEQMAIDALFHNGDSDLWFQNGGHWFLYLDYEQEILAKALLAKAEQLPLVIEVNTGHKKIVIAHADYPDDEYEFGKEVDWFDVIWNRGRICNAGDGISEEITGADLFIFGHTPAAIPAKHWNQLYIDTGAVFGHGLHMEQIK</sequence>
<protein>
    <submittedName>
        <fullName evidence="2">Serine/threonine-specific protein phosphatase 1,signals protein misfolding</fullName>
        <ecNumber evidence="2">3.1.3.16</ecNumber>
    </submittedName>
</protein>
<keyword evidence="2" id="KW-0378">Hydrolase</keyword>
<dbReference type="PANTHER" id="PTHR42850:SF10">
    <property type="entry name" value="SERINE_THREONINE-PROTEIN PHOSPHATASE 1"/>
    <property type="match status" value="1"/>
</dbReference>
<dbReference type="GO" id="GO:0110154">
    <property type="term" value="P:RNA decapping"/>
    <property type="evidence" value="ECO:0007669"/>
    <property type="project" value="TreeGrafter"/>
</dbReference>
<organism evidence="2 3">
    <name type="scientific">Xenorhabdus bovienii str. oregonense</name>
    <dbReference type="NCBI Taxonomy" id="1398202"/>
    <lineage>
        <taxon>Bacteria</taxon>
        <taxon>Pseudomonadati</taxon>
        <taxon>Pseudomonadota</taxon>
        <taxon>Gammaproteobacteria</taxon>
        <taxon>Enterobacterales</taxon>
        <taxon>Morganellaceae</taxon>
        <taxon>Xenorhabdus</taxon>
    </lineage>
</organism>